<dbReference type="Proteomes" id="UP000054565">
    <property type="component" value="Unassembled WGS sequence"/>
</dbReference>
<dbReference type="GO" id="GO:0005783">
    <property type="term" value="C:endoplasmic reticulum"/>
    <property type="evidence" value="ECO:0007669"/>
    <property type="project" value="TreeGrafter"/>
</dbReference>
<dbReference type="OrthoDB" id="69177at2759"/>
<dbReference type="InterPro" id="IPR044862">
    <property type="entry name" value="Pro_4_hyd_alph_FE2OG_OXY"/>
</dbReference>
<evidence type="ECO:0000313" key="8">
    <source>
        <dbReference type="Proteomes" id="UP000054565"/>
    </source>
</evidence>
<gene>
    <name evidence="7" type="ORF">CIRG_01915</name>
</gene>
<dbReference type="AlphaFoldDB" id="A0A0J6Y237"/>
<evidence type="ECO:0000256" key="2">
    <source>
        <dbReference type="ARBA" id="ARBA00022723"/>
    </source>
</evidence>
<feature type="domain" description="Prolyl 4-hydroxylase alpha subunit" evidence="6">
    <location>
        <begin position="62"/>
        <end position="272"/>
    </location>
</feature>
<accession>A0A0J6Y237</accession>
<evidence type="ECO:0000256" key="3">
    <source>
        <dbReference type="ARBA" id="ARBA00022964"/>
    </source>
</evidence>
<keyword evidence="2" id="KW-0479">Metal-binding</keyword>
<dbReference type="Pfam" id="PF13640">
    <property type="entry name" value="2OG-FeII_Oxy_3"/>
    <property type="match status" value="1"/>
</dbReference>
<dbReference type="GO" id="GO:0005506">
    <property type="term" value="F:iron ion binding"/>
    <property type="evidence" value="ECO:0007669"/>
    <property type="project" value="InterPro"/>
</dbReference>
<name>A0A0J6Y237_COCIT</name>
<evidence type="ECO:0000256" key="1">
    <source>
        <dbReference type="ARBA" id="ARBA00001961"/>
    </source>
</evidence>
<dbReference type="SUPFAM" id="SSF51197">
    <property type="entry name" value="Clavaminate synthase-like"/>
    <property type="match status" value="1"/>
</dbReference>
<keyword evidence="3" id="KW-0223">Dioxygenase</keyword>
<evidence type="ECO:0000256" key="5">
    <source>
        <dbReference type="ARBA" id="ARBA00023004"/>
    </source>
</evidence>
<dbReference type="GO" id="GO:0031418">
    <property type="term" value="F:L-ascorbic acid binding"/>
    <property type="evidence" value="ECO:0007669"/>
    <property type="project" value="InterPro"/>
</dbReference>
<dbReference type="PANTHER" id="PTHR10869:SF241">
    <property type="entry name" value="FE2OG DIOXYGENASE DOMAIN-CONTAINING PROTEIN"/>
    <property type="match status" value="1"/>
</dbReference>
<dbReference type="PANTHER" id="PTHR10869">
    <property type="entry name" value="PROLYL 4-HYDROXYLASE ALPHA SUBUNIT"/>
    <property type="match status" value="1"/>
</dbReference>
<evidence type="ECO:0000313" key="7">
    <source>
        <dbReference type="EMBL" id="KMP01775.1"/>
    </source>
</evidence>
<organism evidence="7 8">
    <name type="scientific">Coccidioides immitis RMSCC 2394</name>
    <dbReference type="NCBI Taxonomy" id="404692"/>
    <lineage>
        <taxon>Eukaryota</taxon>
        <taxon>Fungi</taxon>
        <taxon>Dikarya</taxon>
        <taxon>Ascomycota</taxon>
        <taxon>Pezizomycotina</taxon>
        <taxon>Eurotiomycetes</taxon>
        <taxon>Eurotiomycetidae</taxon>
        <taxon>Onygenales</taxon>
        <taxon>Onygenaceae</taxon>
        <taxon>Coccidioides</taxon>
    </lineage>
</organism>
<dbReference type="InterPro" id="IPR045054">
    <property type="entry name" value="P4HA-like"/>
</dbReference>
<reference evidence="8" key="1">
    <citation type="journal article" date="2010" name="Genome Res.">
        <title>Population genomic sequencing of Coccidioides fungi reveals recent hybridization and transposon control.</title>
        <authorList>
            <person name="Neafsey D.E."/>
            <person name="Barker B.M."/>
            <person name="Sharpton T.J."/>
            <person name="Stajich J.E."/>
            <person name="Park D.J."/>
            <person name="Whiston E."/>
            <person name="Hung C.-Y."/>
            <person name="McMahan C."/>
            <person name="White J."/>
            <person name="Sykes S."/>
            <person name="Heiman D."/>
            <person name="Young S."/>
            <person name="Zeng Q."/>
            <person name="Abouelleil A."/>
            <person name="Aftuck L."/>
            <person name="Bessette D."/>
            <person name="Brown A."/>
            <person name="FitzGerald M."/>
            <person name="Lui A."/>
            <person name="Macdonald J.P."/>
            <person name="Priest M."/>
            <person name="Orbach M.J."/>
            <person name="Galgiani J.N."/>
            <person name="Kirkland T.N."/>
            <person name="Cole G.T."/>
            <person name="Birren B.W."/>
            <person name="Henn M.R."/>
            <person name="Taylor J.W."/>
            <person name="Rounsley S.D."/>
        </authorList>
    </citation>
    <scope>NUCLEOTIDE SEQUENCE [LARGE SCALE GENOMIC DNA]</scope>
    <source>
        <strain evidence="8">RMSCC 2394</strain>
    </source>
</reference>
<dbReference type="EMBL" id="DS028093">
    <property type="protein sequence ID" value="KMP01775.1"/>
    <property type="molecule type" value="Genomic_DNA"/>
</dbReference>
<keyword evidence="4" id="KW-0560">Oxidoreductase</keyword>
<protein>
    <recommendedName>
        <fullName evidence="6">Prolyl 4-hydroxylase alpha subunit domain-containing protein</fullName>
    </recommendedName>
</protein>
<evidence type="ECO:0000256" key="4">
    <source>
        <dbReference type="ARBA" id="ARBA00023002"/>
    </source>
</evidence>
<dbReference type="InterPro" id="IPR006620">
    <property type="entry name" value="Pro_4_hyd_alph"/>
</dbReference>
<sequence>MWLSNNRKPATTGPPVILETSYTSKEVPIPDTFLTTPPPDAEPITANIIDFSSSSLPEYKDYYAVILDNVLSQSECAQLLSLAEQSVETGEAWKPALVSVGPGREALMTNYRNSDRIIWDNDVITSRLLERCFQADGIRKRLSVIAGEQYRGILGAWALESAQSWQVVKLNERMRFLRYTNGQFFKAHCDAPYTTGNQCTFYTLQLYLSDGKEDESKRLVGGATTFWSRDERRRLDVHPKPGRVLIFQHRGLYHSGDQVLQGVKYTMRSDILYKPETQGK</sequence>
<dbReference type="GO" id="GO:0004656">
    <property type="term" value="F:procollagen-proline 4-dioxygenase activity"/>
    <property type="evidence" value="ECO:0007669"/>
    <property type="project" value="TreeGrafter"/>
</dbReference>
<dbReference type="SMART" id="SM00702">
    <property type="entry name" value="P4Hc"/>
    <property type="match status" value="1"/>
</dbReference>
<dbReference type="STRING" id="404692.A0A0J6Y237"/>
<keyword evidence="5" id="KW-0408">Iron</keyword>
<dbReference type="Gene3D" id="2.60.120.620">
    <property type="entry name" value="q2cbj1_9rhob like domain"/>
    <property type="match status" value="1"/>
</dbReference>
<proteinExistence type="predicted"/>
<evidence type="ECO:0000259" key="6">
    <source>
        <dbReference type="SMART" id="SM00702"/>
    </source>
</evidence>
<comment type="cofactor">
    <cofactor evidence="1">
        <name>L-ascorbate</name>
        <dbReference type="ChEBI" id="CHEBI:38290"/>
    </cofactor>
</comment>